<dbReference type="EMBL" id="CP026106">
    <property type="protein sequence ID" value="AUT72984.1"/>
    <property type="molecule type" value="Genomic_DNA"/>
</dbReference>
<protein>
    <submittedName>
        <fullName evidence="1">Uncharacterized protein</fullName>
    </submittedName>
</protein>
<evidence type="ECO:0000313" key="1">
    <source>
        <dbReference type="EMBL" id="AUT72984.1"/>
    </source>
</evidence>
<proteinExistence type="predicted"/>
<dbReference type="KEGG" id="phs:C2L64_20675"/>
<dbReference type="Proteomes" id="UP000236649">
    <property type="component" value="Chromosome 2"/>
</dbReference>
<name>A0AAN1MMZ3_9BURK</name>
<dbReference type="AlphaFoldDB" id="A0AAN1MMZ3"/>
<accession>A0AAN1MMZ3</accession>
<organism evidence="1 2">
    <name type="scientific">Paraburkholderia hospita</name>
    <dbReference type="NCBI Taxonomy" id="169430"/>
    <lineage>
        <taxon>Bacteria</taxon>
        <taxon>Pseudomonadati</taxon>
        <taxon>Pseudomonadota</taxon>
        <taxon>Betaproteobacteria</taxon>
        <taxon>Burkholderiales</taxon>
        <taxon>Burkholderiaceae</taxon>
        <taxon>Paraburkholderia</taxon>
    </lineage>
</organism>
<evidence type="ECO:0000313" key="2">
    <source>
        <dbReference type="Proteomes" id="UP000236649"/>
    </source>
</evidence>
<reference evidence="1 2" key="1">
    <citation type="submission" date="2018-01" db="EMBL/GenBank/DDBJ databases">
        <title>Species boundaries and ecological features among Paraburkholderia terrae DSMZ17804T, P. hospita DSMZ17164T and P. caribensis DSMZ13236T.</title>
        <authorList>
            <person name="Pratama A.A."/>
        </authorList>
    </citation>
    <scope>NUCLEOTIDE SEQUENCE [LARGE SCALE GENOMIC DNA]</scope>
    <source>
        <strain evidence="1 2">DSM 17164</strain>
    </source>
</reference>
<gene>
    <name evidence="1" type="ORF">C2L64_20675</name>
</gene>
<sequence>MELWIQPCEPCTDLYGHPSTVDPHDTLTLVGAGEVKAAQVEQHYTCVRCGAAFARILKGEPRRQVWMLLNAGQH</sequence>